<reference evidence="1" key="1">
    <citation type="submission" date="2015-07" db="EMBL/GenBank/DDBJ databases">
        <title>Draft Genome Sequences of Anaerolinea thermolimosa IMO-1, Bellilinea caldifistulae GOMI-1, Leptolinea tardivitalis YMTK-2, Levilinea saccharolytica KIBI-1,Longilinea arvoryzae KOME-1, Previously Described as Members of the Anaerolineaceae (Chloroflexi).</title>
        <authorList>
            <person name="Sekiguchi Y."/>
            <person name="Ohashi A."/>
            <person name="Matsuura N."/>
            <person name="Tourlousse M.D."/>
        </authorList>
    </citation>
    <scope>NUCLEOTIDE SEQUENCE [LARGE SCALE GENOMIC DNA]</scope>
    <source>
        <strain evidence="1">KOME-1</strain>
    </source>
</reference>
<dbReference type="Proteomes" id="UP000055060">
    <property type="component" value="Unassembled WGS sequence"/>
</dbReference>
<protein>
    <recommendedName>
        <fullName evidence="3">DUF2785 domain-containing protein</fullName>
    </recommendedName>
</protein>
<dbReference type="EMBL" id="DF967972">
    <property type="protein sequence ID" value="GAP12723.1"/>
    <property type="molecule type" value="Genomic_DNA"/>
</dbReference>
<evidence type="ECO:0000313" key="2">
    <source>
        <dbReference type="Proteomes" id="UP000055060"/>
    </source>
</evidence>
<dbReference type="STRING" id="360412.LARV_00459"/>
<organism evidence="1">
    <name type="scientific">Longilinea arvoryzae</name>
    <dbReference type="NCBI Taxonomy" id="360412"/>
    <lineage>
        <taxon>Bacteria</taxon>
        <taxon>Bacillati</taxon>
        <taxon>Chloroflexota</taxon>
        <taxon>Anaerolineae</taxon>
        <taxon>Anaerolineales</taxon>
        <taxon>Anaerolineaceae</taxon>
        <taxon>Longilinea</taxon>
    </lineage>
</organism>
<keyword evidence="2" id="KW-1185">Reference proteome</keyword>
<evidence type="ECO:0000313" key="1">
    <source>
        <dbReference type="EMBL" id="GAP12723.1"/>
    </source>
</evidence>
<sequence length="284" mass="31887">MLDENQLKEKLIPFAQNDFHCADPAAAAALVTDMLEHNGSLDSELRDDLIYSALATWVTVDDCLGEDALRLILQTALDDRHMFHRIGETGADSVFRRSFSVLLLPLILHRHRARPFLAPAEVAGIKDGVLRFLHEELDHRGFVEGPGWAHAVAHAADALEELARCPEMGAADLGELLAAVRAVICDPERIYAFGEEERLATAVLSILRRQILPDAALAEWVHAFADTVREVESPPQKFILRANVKNFLQSLYFRLQWTFPDRFLSEAIDRALFRINPYANRSAD</sequence>
<evidence type="ECO:0008006" key="3">
    <source>
        <dbReference type="Google" id="ProtNLM"/>
    </source>
</evidence>
<accession>A0A0S7BE08</accession>
<dbReference type="OrthoDB" id="7619731at2"/>
<dbReference type="AlphaFoldDB" id="A0A0S7BE08"/>
<gene>
    <name evidence="1" type="ORF">LARV_00459</name>
</gene>
<dbReference type="Pfam" id="PF10978">
    <property type="entry name" value="DUF2785"/>
    <property type="match status" value="1"/>
</dbReference>
<dbReference type="RefSeq" id="WP_075072129.1">
    <property type="nucleotide sequence ID" value="NZ_DF967972.1"/>
</dbReference>
<name>A0A0S7BE08_9CHLR</name>
<dbReference type="InterPro" id="IPR021247">
    <property type="entry name" value="DUF2785"/>
</dbReference>
<proteinExistence type="predicted"/>